<proteinExistence type="inferred from homology"/>
<evidence type="ECO:0000256" key="2">
    <source>
        <dbReference type="ARBA" id="ARBA00010875"/>
    </source>
</evidence>
<dbReference type="NCBIfam" id="TIGR00043">
    <property type="entry name" value="rRNA maturation RNase YbeY"/>
    <property type="match status" value="1"/>
</dbReference>
<dbReference type="GO" id="GO:0046872">
    <property type="term" value="F:metal ion binding"/>
    <property type="evidence" value="ECO:0007669"/>
    <property type="project" value="UniProtKB-KW"/>
</dbReference>
<dbReference type="GO" id="GO:0004222">
    <property type="term" value="F:metalloendopeptidase activity"/>
    <property type="evidence" value="ECO:0007669"/>
    <property type="project" value="InterPro"/>
</dbReference>
<evidence type="ECO:0000256" key="5">
    <source>
        <dbReference type="ARBA" id="ARBA00022759"/>
    </source>
</evidence>
<dbReference type="EMBL" id="UOEN01000093">
    <property type="protein sequence ID" value="VAW12287.1"/>
    <property type="molecule type" value="Genomic_DNA"/>
</dbReference>
<evidence type="ECO:0000256" key="7">
    <source>
        <dbReference type="ARBA" id="ARBA00022833"/>
    </source>
</evidence>
<protein>
    <submittedName>
        <fullName evidence="8">Metal-dependent hydrolase YbeY, involved in rRNA and/or ribosome maturation and assembly</fullName>
    </submittedName>
</protein>
<dbReference type="InterPro" id="IPR002036">
    <property type="entry name" value="YbeY"/>
</dbReference>
<evidence type="ECO:0000313" key="8">
    <source>
        <dbReference type="EMBL" id="VAW12287.1"/>
    </source>
</evidence>
<evidence type="ECO:0000256" key="1">
    <source>
        <dbReference type="ARBA" id="ARBA00001947"/>
    </source>
</evidence>
<dbReference type="AlphaFoldDB" id="A0A3B0TG54"/>
<dbReference type="GO" id="GO:0006364">
    <property type="term" value="P:rRNA processing"/>
    <property type="evidence" value="ECO:0007669"/>
    <property type="project" value="InterPro"/>
</dbReference>
<comment type="similarity">
    <text evidence="2">Belongs to the endoribonuclease YbeY family.</text>
</comment>
<keyword evidence="5" id="KW-0255">Endonuclease</keyword>
<sequence>MTFLFVTHQKIRALNQQYLNRNHATDVLAFDALDEGGMNKSKVRKRNLVLCADIVISTDAVLKNAKEFNTSQEKELVLYVIHGILHLCGYDDHSVKDIKKMRQREGELLEKVFK</sequence>
<dbReference type="InterPro" id="IPR023091">
    <property type="entry name" value="MetalPrtase_cat_dom_sf_prd"/>
</dbReference>
<dbReference type="Gene3D" id="3.40.390.30">
    <property type="entry name" value="Metalloproteases ('zincins'), catalytic domain"/>
    <property type="match status" value="1"/>
</dbReference>
<dbReference type="SUPFAM" id="SSF55486">
    <property type="entry name" value="Metalloproteases ('zincins'), catalytic domain"/>
    <property type="match status" value="1"/>
</dbReference>
<keyword evidence="7" id="KW-0862">Zinc</keyword>
<accession>A0A3B0TG54</accession>
<reference evidence="8" key="1">
    <citation type="submission" date="2018-06" db="EMBL/GenBank/DDBJ databases">
        <authorList>
            <person name="Zhirakovskaya E."/>
        </authorList>
    </citation>
    <scope>NUCLEOTIDE SEQUENCE</scope>
</reference>
<keyword evidence="3" id="KW-0540">Nuclease</keyword>
<dbReference type="PANTHER" id="PTHR46986">
    <property type="entry name" value="ENDORIBONUCLEASE YBEY, CHLOROPLASTIC"/>
    <property type="match status" value="1"/>
</dbReference>
<dbReference type="Pfam" id="PF02130">
    <property type="entry name" value="YbeY"/>
    <property type="match status" value="1"/>
</dbReference>
<evidence type="ECO:0000256" key="4">
    <source>
        <dbReference type="ARBA" id="ARBA00022723"/>
    </source>
</evidence>
<keyword evidence="4" id="KW-0479">Metal-binding</keyword>
<comment type="cofactor">
    <cofactor evidence="1">
        <name>Zn(2+)</name>
        <dbReference type="ChEBI" id="CHEBI:29105"/>
    </cofactor>
</comment>
<dbReference type="PANTHER" id="PTHR46986:SF1">
    <property type="entry name" value="ENDORIBONUCLEASE YBEY, CHLOROPLASTIC"/>
    <property type="match status" value="1"/>
</dbReference>
<dbReference type="GO" id="GO:0004519">
    <property type="term" value="F:endonuclease activity"/>
    <property type="evidence" value="ECO:0007669"/>
    <property type="project" value="UniProtKB-KW"/>
</dbReference>
<gene>
    <name evidence="8" type="ORF">MNBD_BACTEROID05-263</name>
</gene>
<evidence type="ECO:0000256" key="6">
    <source>
        <dbReference type="ARBA" id="ARBA00022801"/>
    </source>
</evidence>
<keyword evidence="6 8" id="KW-0378">Hydrolase</keyword>
<name>A0A3B0TG54_9ZZZZ</name>
<evidence type="ECO:0000256" key="3">
    <source>
        <dbReference type="ARBA" id="ARBA00022722"/>
    </source>
</evidence>
<organism evidence="8">
    <name type="scientific">hydrothermal vent metagenome</name>
    <dbReference type="NCBI Taxonomy" id="652676"/>
    <lineage>
        <taxon>unclassified sequences</taxon>
        <taxon>metagenomes</taxon>
        <taxon>ecological metagenomes</taxon>
    </lineage>
</organism>